<sequence length="295" mass="31335">MSATGNAPARRVRLVNGLSAVAAGRELLICDIWGVIHNGVRAFQDSCEALARFRAGGGAVVLVSNAPRPSALVRDMLDRLGAPREAYDGIVTSGDITRSAIAERAGRPVFMIGPARDRPVFDGLDVRFAPAEEADYVVCTGLFDDENETAETYRPVLEGLLARDVELVCANPDLVVERGDRLIPCAGAIAALYARMGGRVIYAGKPHAPVYEAAFAFGERLKNGPIPRRAMLAIGDSIHTDVAGAVGMGVDVLFVARGVHAHEVMIGGTLDQAAVDAWAAAQKVVPTAFIDHLRW</sequence>
<dbReference type="PANTHER" id="PTHR19288">
    <property type="entry name" value="4-NITROPHENYLPHOSPHATASE-RELATED"/>
    <property type="match status" value="1"/>
</dbReference>
<keyword evidence="1" id="KW-0378">Hydrolase</keyword>
<evidence type="ECO:0000313" key="1">
    <source>
        <dbReference type="EMBL" id="MFC3266341.1"/>
    </source>
</evidence>
<dbReference type="PANTHER" id="PTHR19288:SF90">
    <property type="entry name" value="OS08G0542600 PROTEIN"/>
    <property type="match status" value="1"/>
</dbReference>
<dbReference type="InterPro" id="IPR006356">
    <property type="entry name" value="HAD-SF_hydro_IIA_hyp3"/>
</dbReference>
<dbReference type="NCBIfam" id="TIGR01459">
    <property type="entry name" value="HAD-SF-IIA-hyp4"/>
    <property type="match status" value="1"/>
</dbReference>
<dbReference type="InterPro" id="IPR036412">
    <property type="entry name" value="HAD-like_sf"/>
</dbReference>
<dbReference type="CDD" id="cd07525">
    <property type="entry name" value="HAD_like"/>
    <property type="match status" value="1"/>
</dbReference>
<protein>
    <submittedName>
        <fullName evidence="1">TIGR01459 family HAD-type hydrolase</fullName>
    </submittedName>
</protein>
<dbReference type="Proteomes" id="UP001595536">
    <property type="component" value="Unassembled WGS sequence"/>
</dbReference>
<name>A0ABV7LFY7_9HYPH</name>
<accession>A0ABV7LFY7</accession>
<evidence type="ECO:0000313" key="2">
    <source>
        <dbReference type="Proteomes" id="UP001595536"/>
    </source>
</evidence>
<dbReference type="EMBL" id="JBHRUV010000036">
    <property type="protein sequence ID" value="MFC3266341.1"/>
    <property type="molecule type" value="Genomic_DNA"/>
</dbReference>
<proteinExistence type="predicted"/>
<dbReference type="InterPro" id="IPR023214">
    <property type="entry name" value="HAD_sf"/>
</dbReference>
<keyword evidence="2" id="KW-1185">Reference proteome</keyword>
<gene>
    <name evidence="1" type="ORF">ACFOEX_08250</name>
</gene>
<reference evidence="2" key="1">
    <citation type="journal article" date="2019" name="Int. J. Syst. Evol. Microbiol.">
        <title>The Global Catalogue of Microorganisms (GCM) 10K type strain sequencing project: providing services to taxonomists for standard genome sequencing and annotation.</title>
        <authorList>
            <consortium name="The Broad Institute Genomics Platform"/>
            <consortium name="The Broad Institute Genome Sequencing Center for Infectious Disease"/>
            <person name="Wu L."/>
            <person name="Ma J."/>
        </authorList>
    </citation>
    <scope>NUCLEOTIDE SEQUENCE [LARGE SCALE GENOMIC DNA]</scope>
    <source>
        <strain evidence="2">CCM 7941</strain>
    </source>
</reference>
<dbReference type="Pfam" id="PF13344">
    <property type="entry name" value="Hydrolase_6"/>
    <property type="match status" value="1"/>
</dbReference>
<dbReference type="GO" id="GO:0016787">
    <property type="term" value="F:hydrolase activity"/>
    <property type="evidence" value="ECO:0007669"/>
    <property type="project" value="UniProtKB-KW"/>
</dbReference>
<dbReference type="RefSeq" id="WP_376831122.1">
    <property type="nucleotide sequence ID" value="NZ_JBHLWR010000006.1"/>
</dbReference>
<dbReference type="InterPro" id="IPR006357">
    <property type="entry name" value="HAD-SF_hydro_IIA"/>
</dbReference>
<dbReference type="Pfam" id="PF13242">
    <property type="entry name" value="Hydrolase_like"/>
    <property type="match status" value="1"/>
</dbReference>
<dbReference type="SUPFAM" id="SSF56784">
    <property type="entry name" value="HAD-like"/>
    <property type="match status" value="1"/>
</dbReference>
<organism evidence="1 2">
    <name type="scientific">Camelimonas abortus</name>
    <dbReference type="NCBI Taxonomy" id="1017184"/>
    <lineage>
        <taxon>Bacteria</taxon>
        <taxon>Pseudomonadati</taxon>
        <taxon>Pseudomonadota</taxon>
        <taxon>Alphaproteobacteria</taxon>
        <taxon>Hyphomicrobiales</taxon>
        <taxon>Chelatococcaceae</taxon>
        <taxon>Camelimonas</taxon>
    </lineage>
</organism>
<dbReference type="Gene3D" id="3.40.50.1000">
    <property type="entry name" value="HAD superfamily/HAD-like"/>
    <property type="match status" value="2"/>
</dbReference>
<dbReference type="NCBIfam" id="TIGR01460">
    <property type="entry name" value="HAD-SF-IIA"/>
    <property type="match status" value="1"/>
</dbReference>
<comment type="caution">
    <text evidence="1">The sequence shown here is derived from an EMBL/GenBank/DDBJ whole genome shotgun (WGS) entry which is preliminary data.</text>
</comment>